<evidence type="ECO:0000313" key="4">
    <source>
        <dbReference type="Proteomes" id="UP000234789"/>
    </source>
</evidence>
<dbReference type="AlphaFoldDB" id="A0A2N5NAP8"/>
<dbReference type="Pfam" id="PF03241">
    <property type="entry name" value="HpaB"/>
    <property type="match status" value="1"/>
</dbReference>
<dbReference type="EC" id="1.14.14.9" evidence="3"/>
<dbReference type="InterPro" id="IPR036250">
    <property type="entry name" value="AcylCo_DH-like_C"/>
</dbReference>
<reference evidence="3 4" key="1">
    <citation type="submission" date="2017-05" db="EMBL/GenBank/DDBJ databases">
        <title>Functional genome analysis of Paenibacillus pasadenensis strain R16: insights on endophytic life style and antifungal activity.</title>
        <authorList>
            <person name="Passera A."/>
            <person name="Marcolungo L."/>
            <person name="Casati P."/>
            <person name="Brasca M."/>
            <person name="Quaglino F."/>
            <person name="Delledonne M."/>
        </authorList>
    </citation>
    <scope>NUCLEOTIDE SEQUENCE [LARGE SCALE GENOMIC DNA]</scope>
    <source>
        <strain evidence="3 4">R16</strain>
    </source>
</reference>
<dbReference type="SUPFAM" id="SSF56645">
    <property type="entry name" value="Acyl-CoA dehydrogenase NM domain-like"/>
    <property type="match status" value="1"/>
</dbReference>
<organism evidence="3 4">
    <name type="scientific">Paenibacillus pasadenensis</name>
    <dbReference type="NCBI Taxonomy" id="217090"/>
    <lineage>
        <taxon>Bacteria</taxon>
        <taxon>Bacillati</taxon>
        <taxon>Bacillota</taxon>
        <taxon>Bacilli</taxon>
        <taxon>Bacillales</taxon>
        <taxon>Paenibacillaceae</taxon>
        <taxon>Paenibacillus</taxon>
    </lineage>
</organism>
<evidence type="ECO:0000313" key="3">
    <source>
        <dbReference type="EMBL" id="PLT47427.1"/>
    </source>
</evidence>
<evidence type="ECO:0000256" key="1">
    <source>
        <dbReference type="SAM" id="MobiDB-lite"/>
    </source>
</evidence>
<gene>
    <name evidence="3" type="ORF">B8V81_1651</name>
</gene>
<dbReference type="Proteomes" id="UP000234789">
    <property type="component" value="Unassembled WGS sequence"/>
</dbReference>
<keyword evidence="3" id="KW-0560">Oxidoreductase</keyword>
<proteinExistence type="predicted"/>
<feature type="region of interest" description="Disordered" evidence="1">
    <location>
        <begin position="1"/>
        <end position="32"/>
    </location>
</feature>
<comment type="caution">
    <text evidence="3">The sequence shown here is derived from an EMBL/GenBank/DDBJ whole genome shotgun (WGS) entry which is preliminary data.</text>
</comment>
<feature type="domain" description="HpaB/PvcC/4-BUDH C-terminal" evidence="2">
    <location>
        <begin position="243"/>
        <end position="344"/>
    </location>
</feature>
<dbReference type="SUPFAM" id="SSF47203">
    <property type="entry name" value="Acyl-CoA dehydrogenase C-terminal domain-like"/>
    <property type="match status" value="1"/>
</dbReference>
<dbReference type="InterPro" id="IPR009100">
    <property type="entry name" value="AcylCoA_DH/oxidase_NM_dom_sf"/>
</dbReference>
<dbReference type="Gene3D" id="1.20.140.10">
    <property type="entry name" value="Butyryl-CoA Dehydrogenase, subunit A, domain 3"/>
    <property type="match status" value="1"/>
</dbReference>
<dbReference type="EMBL" id="NFEZ01000003">
    <property type="protein sequence ID" value="PLT47427.1"/>
    <property type="molecule type" value="Genomic_DNA"/>
</dbReference>
<dbReference type="RefSeq" id="WP_028598393.1">
    <property type="nucleotide sequence ID" value="NZ_BIMM01000151.1"/>
</dbReference>
<keyword evidence="4" id="KW-1185">Reference proteome</keyword>
<keyword evidence="3" id="KW-0503">Monooxygenase</keyword>
<protein>
    <submittedName>
        <fullName evidence="3">4-hydroxyphenylacetate 3-monooxygenase</fullName>
        <ecNumber evidence="3">1.14.14.9</ecNumber>
    </submittedName>
</protein>
<dbReference type="GO" id="GO:0016627">
    <property type="term" value="F:oxidoreductase activity, acting on the CH-CH group of donors"/>
    <property type="evidence" value="ECO:0007669"/>
    <property type="project" value="InterPro"/>
</dbReference>
<sequence length="443" mass="47618">MSAGPWPHAGQAGLRLEEAEGEPPLRQAKELDGLRQERRKLADWLRKGEDPWERFPAAPRSRGELAALRGGWREAADGGSLLQGGFADYALALLSAWDAFGEALDIGGDFSRRARAIVRALREERRLPVYAPFPLQPERTASGDRAPLLQPSADGLLLTGVQPVPAEALLAAELLLAVPEQPDGPPSALLLVPIASPGAELGPWQEGDAALELRLRRVLVPQERVLVQGDADRVRLLLSEPPFAGLADFQRAARELERLEELVGLAFALAERGGRTPELELGSRLGLLVQRLETQRALLLAAEREAAAAPGGVWLPAEVPLYAALAESGAALREAAALLPEAAGWRIAVPVRSAGRSGAAASADAAASGEAALAERARCWSSGRRARELQLGLLAWGSDEQRAAASWSRYPAERLRGLYRSFWQSWEAGRTVGSAQRRKGEDE</sequence>
<name>A0A2N5NAP8_9BACL</name>
<dbReference type="InterPro" id="IPR024719">
    <property type="entry name" value="HpaB/PvcC/4-BUDH_C"/>
</dbReference>
<accession>A0A2N5NAP8</accession>
<evidence type="ECO:0000259" key="2">
    <source>
        <dbReference type="Pfam" id="PF03241"/>
    </source>
</evidence>
<dbReference type="GO" id="GO:0052881">
    <property type="term" value="F:4-hydroxyphenylacetate 3-monooxygenase activity"/>
    <property type="evidence" value="ECO:0007669"/>
    <property type="project" value="UniProtKB-EC"/>
</dbReference>